<name>A0A2Z6QB84_9GLOM</name>
<dbReference type="EMBL" id="BEXD01000435">
    <property type="protein sequence ID" value="GBB87430.1"/>
    <property type="molecule type" value="Genomic_DNA"/>
</dbReference>
<dbReference type="Proteomes" id="UP000615446">
    <property type="component" value="Unassembled WGS sequence"/>
</dbReference>
<accession>A0A2Z6QB84</accession>
<dbReference type="Proteomes" id="UP000247702">
    <property type="component" value="Unassembled WGS sequence"/>
</dbReference>
<evidence type="ECO:0000313" key="3">
    <source>
        <dbReference type="Proteomes" id="UP000247702"/>
    </source>
</evidence>
<keyword evidence="3" id="KW-1185">Reference proteome</keyword>
<reference evidence="2" key="2">
    <citation type="submission" date="2019-10" db="EMBL/GenBank/DDBJ databases">
        <title>Conservation and host-specific expression of non-tandemly repeated heterogenous ribosome RNA gene in arbuscular mycorrhizal fungi.</title>
        <authorList>
            <person name="Maeda T."/>
            <person name="Kobayashi Y."/>
            <person name="Nakagawa T."/>
            <person name="Ezawa T."/>
            <person name="Yamaguchi K."/>
            <person name="Bino T."/>
            <person name="Nishimoto Y."/>
            <person name="Shigenobu S."/>
            <person name="Kawaguchi M."/>
        </authorList>
    </citation>
    <scope>NUCLEOTIDE SEQUENCE</scope>
    <source>
        <strain evidence="2">HR1</strain>
    </source>
</reference>
<comment type="caution">
    <text evidence="1">The sequence shown here is derived from an EMBL/GenBank/DDBJ whole genome shotgun (WGS) entry which is preliminary data.</text>
</comment>
<sequence>MYLALSLPLLTYKTTLLNSRLPSSPSVFTSNIKVSLRKFWRLYYDCMTNFLSSDQHQKPQYANHIHRST</sequence>
<dbReference type="EMBL" id="BLAL01000357">
    <property type="protein sequence ID" value="GET04900.1"/>
    <property type="molecule type" value="Genomic_DNA"/>
</dbReference>
<organism evidence="1 3">
    <name type="scientific">Rhizophagus clarus</name>
    <dbReference type="NCBI Taxonomy" id="94130"/>
    <lineage>
        <taxon>Eukaryota</taxon>
        <taxon>Fungi</taxon>
        <taxon>Fungi incertae sedis</taxon>
        <taxon>Mucoromycota</taxon>
        <taxon>Glomeromycotina</taxon>
        <taxon>Glomeromycetes</taxon>
        <taxon>Glomerales</taxon>
        <taxon>Glomeraceae</taxon>
        <taxon>Rhizophagus</taxon>
    </lineage>
</organism>
<proteinExistence type="predicted"/>
<reference evidence="1 3" key="1">
    <citation type="submission" date="2017-11" db="EMBL/GenBank/DDBJ databases">
        <title>The genome of Rhizophagus clarus HR1 reveals common genetic basis of auxotrophy among arbuscular mycorrhizal fungi.</title>
        <authorList>
            <person name="Kobayashi Y."/>
        </authorList>
    </citation>
    <scope>NUCLEOTIDE SEQUENCE [LARGE SCALE GENOMIC DNA]</scope>
    <source>
        <strain evidence="1 3">HR1</strain>
    </source>
</reference>
<dbReference type="AlphaFoldDB" id="A0A2Z6QB84"/>
<protein>
    <submittedName>
        <fullName evidence="1">Uncharacterized protein</fullName>
    </submittedName>
</protein>
<evidence type="ECO:0000313" key="2">
    <source>
        <dbReference type="EMBL" id="GET04900.1"/>
    </source>
</evidence>
<gene>
    <name evidence="2" type="ORF">RCL2_003119200</name>
    <name evidence="1" type="ORF">RclHR1_01390020</name>
</gene>
<evidence type="ECO:0000313" key="1">
    <source>
        <dbReference type="EMBL" id="GBB87430.1"/>
    </source>
</evidence>